<evidence type="ECO:0000256" key="9">
    <source>
        <dbReference type="SAM" id="Phobius"/>
    </source>
</evidence>
<dbReference type="PROSITE" id="PS00216">
    <property type="entry name" value="SUGAR_TRANSPORT_1"/>
    <property type="match status" value="1"/>
</dbReference>
<evidence type="ECO:0000259" key="10">
    <source>
        <dbReference type="PROSITE" id="PS50850"/>
    </source>
</evidence>
<dbReference type="PANTHER" id="PTHR23502:SF132">
    <property type="entry name" value="POLYAMINE TRANSPORTER 2-RELATED"/>
    <property type="match status" value="1"/>
</dbReference>
<keyword evidence="8 9" id="KW-0472">Membrane</keyword>
<dbReference type="Proteomes" id="UP001165092">
    <property type="component" value="Unassembled WGS sequence"/>
</dbReference>
<dbReference type="NCBIfam" id="TIGR00710">
    <property type="entry name" value="efflux_Bcr_CflA"/>
    <property type="match status" value="1"/>
</dbReference>
<dbReference type="InterPro" id="IPR011701">
    <property type="entry name" value="MFS"/>
</dbReference>
<proteinExistence type="inferred from homology"/>
<accession>A0A9W6P681</accession>
<feature type="transmembrane region" description="Helical" evidence="9">
    <location>
        <begin position="313"/>
        <end position="333"/>
    </location>
</feature>
<evidence type="ECO:0000313" key="12">
    <source>
        <dbReference type="Proteomes" id="UP001165092"/>
    </source>
</evidence>
<sequence length="436" mass="44942">MTHSVVGSPAERSSVSISSVPAADDSAAPPSAVRPRRFVALLVLVLGVLTAVGPLATDLYLPAFPMIAADLGASESRIQLTLTAIMVGLALGQLALGPMSDAWGRRVPLLVGVAVFTVVSLACMFVESAQAFVVLRFVQGVAGAAGAVISRAVVRDLFEGDEAARFFSRLMLVTGLAPMLGPILGGQLLLVGPWQLSFAVLAGMSALSFVLVLVWLPESLPAERRRRQGPGVLLATVGRLVRDVRFIGPTVTLALSFGMMFTYISAFSFVSQKEFGASAQDFSLMFAVNTVGLMVGTQVNALLIGRVETVRRLVAGLVVGVVSVLVLAGLAVWGGVGLVGLTSVLFVMMLGMGLVFPNAMTLAISSQPPQVAGTASALVGALQFAVGGGVSAMAGWTATGEASLGSMSVVMVSAGVLALVVFAWASWRSRRLAAAV</sequence>
<dbReference type="RefSeq" id="WP_432707475.1">
    <property type="nucleotide sequence ID" value="NZ_BSQG01000004.1"/>
</dbReference>
<feature type="transmembrane region" description="Helical" evidence="9">
    <location>
        <begin position="38"/>
        <end position="57"/>
    </location>
</feature>
<evidence type="ECO:0000256" key="5">
    <source>
        <dbReference type="ARBA" id="ARBA00022475"/>
    </source>
</evidence>
<feature type="domain" description="Major facilitator superfamily (MFS) profile" evidence="10">
    <location>
        <begin position="42"/>
        <end position="431"/>
    </location>
</feature>
<dbReference type="FunFam" id="1.20.1720.10:FF:000005">
    <property type="entry name" value="Bcr/CflA family efflux transporter"/>
    <property type="match status" value="1"/>
</dbReference>
<keyword evidence="7 9" id="KW-1133">Transmembrane helix</keyword>
<dbReference type="CDD" id="cd17320">
    <property type="entry name" value="MFS_MdfA_MDR_like"/>
    <property type="match status" value="1"/>
</dbReference>
<dbReference type="InterPro" id="IPR036259">
    <property type="entry name" value="MFS_trans_sf"/>
</dbReference>
<feature type="transmembrane region" description="Helical" evidence="9">
    <location>
        <begin position="166"/>
        <end position="190"/>
    </location>
</feature>
<protein>
    <submittedName>
        <fullName evidence="11">Bcr/CflA family drug resistance efflux transporter</fullName>
    </submittedName>
</protein>
<organism evidence="11 12">
    <name type="scientific">Nocardiopsis ansamitocini</name>
    <dbReference type="NCBI Taxonomy" id="1670832"/>
    <lineage>
        <taxon>Bacteria</taxon>
        <taxon>Bacillati</taxon>
        <taxon>Actinomycetota</taxon>
        <taxon>Actinomycetes</taxon>
        <taxon>Streptosporangiales</taxon>
        <taxon>Nocardiopsidaceae</taxon>
        <taxon>Nocardiopsis</taxon>
    </lineage>
</organism>
<dbReference type="InterPro" id="IPR020846">
    <property type="entry name" value="MFS_dom"/>
</dbReference>
<keyword evidence="4" id="KW-0813">Transport</keyword>
<dbReference type="Gene3D" id="1.20.1720.10">
    <property type="entry name" value="Multidrug resistance protein D"/>
    <property type="match status" value="1"/>
</dbReference>
<evidence type="ECO:0000256" key="3">
    <source>
        <dbReference type="ARBA" id="ARBA00007520"/>
    </source>
</evidence>
<dbReference type="InterPro" id="IPR004812">
    <property type="entry name" value="Efflux_drug-R_Bcr/CmlA"/>
</dbReference>
<dbReference type="SUPFAM" id="SSF103473">
    <property type="entry name" value="MFS general substrate transporter"/>
    <property type="match status" value="1"/>
</dbReference>
<dbReference type="InterPro" id="IPR005829">
    <property type="entry name" value="Sugar_transporter_CS"/>
</dbReference>
<evidence type="ECO:0000256" key="8">
    <source>
        <dbReference type="ARBA" id="ARBA00023136"/>
    </source>
</evidence>
<dbReference type="AlphaFoldDB" id="A0A9W6P681"/>
<feature type="transmembrane region" description="Helical" evidence="9">
    <location>
        <begin position="282"/>
        <end position="304"/>
    </location>
</feature>
<evidence type="ECO:0000313" key="11">
    <source>
        <dbReference type="EMBL" id="GLU48190.1"/>
    </source>
</evidence>
<comment type="similarity">
    <text evidence="2">Belongs to the major facilitator superfamily. Bcr/CmlA family.</text>
</comment>
<keyword evidence="12" id="KW-1185">Reference proteome</keyword>
<feature type="transmembrane region" description="Helical" evidence="9">
    <location>
        <begin position="371"/>
        <end position="396"/>
    </location>
</feature>
<name>A0A9W6P681_9ACTN</name>
<dbReference type="PROSITE" id="PS50850">
    <property type="entry name" value="MFS"/>
    <property type="match status" value="1"/>
</dbReference>
<dbReference type="GO" id="GO:0005886">
    <property type="term" value="C:plasma membrane"/>
    <property type="evidence" value="ECO:0007669"/>
    <property type="project" value="UniProtKB-SubCell"/>
</dbReference>
<evidence type="ECO:0000256" key="1">
    <source>
        <dbReference type="ARBA" id="ARBA00004651"/>
    </source>
</evidence>
<keyword evidence="6 9" id="KW-0812">Transmembrane</keyword>
<evidence type="ECO:0000256" key="2">
    <source>
        <dbReference type="ARBA" id="ARBA00006236"/>
    </source>
</evidence>
<reference evidence="11" key="1">
    <citation type="submission" date="2023-02" db="EMBL/GenBank/DDBJ databases">
        <title>Nocardiopsis ansamitocini NBRC 112285.</title>
        <authorList>
            <person name="Ichikawa N."/>
            <person name="Sato H."/>
            <person name="Tonouchi N."/>
        </authorList>
    </citation>
    <scope>NUCLEOTIDE SEQUENCE</scope>
    <source>
        <strain evidence="11">NBRC 112285</strain>
    </source>
</reference>
<feature type="transmembrane region" description="Helical" evidence="9">
    <location>
        <begin position="246"/>
        <end position="270"/>
    </location>
</feature>
<keyword evidence="5" id="KW-1003">Cell membrane</keyword>
<dbReference type="GO" id="GO:0042910">
    <property type="term" value="F:xenobiotic transmembrane transporter activity"/>
    <property type="evidence" value="ECO:0007669"/>
    <property type="project" value="InterPro"/>
</dbReference>
<evidence type="ECO:0000256" key="7">
    <source>
        <dbReference type="ARBA" id="ARBA00022989"/>
    </source>
</evidence>
<evidence type="ECO:0000256" key="6">
    <source>
        <dbReference type="ARBA" id="ARBA00022692"/>
    </source>
</evidence>
<dbReference type="PRINTS" id="PR01035">
    <property type="entry name" value="TCRTETA"/>
</dbReference>
<feature type="transmembrane region" description="Helical" evidence="9">
    <location>
        <begin position="402"/>
        <end position="425"/>
    </location>
</feature>
<comment type="caution">
    <text evidence="11">The sequence shown here is derived from an EMBL/GenBank/DDBJ whole genome shotgun (WGS) entry which is preliminary data.</text>
</comment>
<feature type="transmembrane region" description="Helical" evidence="9">
    <location>
        <begin position="196"/>
        <end position="216"/>
    </location>
</feature>
<gene>
    <name evidence="11" type="primary">bcr</name>
    <name evidence="11" type="ORF">Nans01_25410</name>
</gene>
<dbReference type="PANTHER" id="PTHR23502">
    <property type="entry name" value="MAJOR FACILITATOR SUPERFAMILY"/>
    <property type="match status" value="1"/>
</dbReference>
<dbReference type="InterPro" id="IPR001958">
    <property type="entry name" value="Tet-R_TetA/multi-R_MdtG-like"/>
</dbReference>
<comment type="subcellular location">
    <subcellularLocation>
        <location evidence="1">Cell membrane</location>
        <topology evidence="1">Multi-pass membrane protein</topology>
    </subcellularLocation>
</comment>
<feature type="transmembrane region" description="Helical" evidence="9">
    <location>
        <begin position="108"/>
        <end position="127"/>
    </location>
</feature>
<feature type="transmembrane region" description="Helical" evidence="9">
    <location>
        <begin position="77"/>
        <end position="96"/>
    </location>
</feature>
<comment type="similarity">
    <text evidence="3">Belongs to the major facilitator superfamily. TCR/Tet family.</text>
</comment>
<dbReference type="GO" id="GO:1990961">
    <property type="term" value="P:xenobiotic detoxification by transmembrane export across the plasma membrane"/>
    <property type="evidence" value="ECO:0007669"/>
    <property type="project" value="InterPro"/>
</dbReference>
<feature type="transmembrane region" description="Helical" evidence="9">
    <location>
        <begin position="133"/>
        <end position="154"/>
    </location>
</feature>
<dbReference type="EMBL" id="BSQG01000004">
    <property type="protein sequence ID" value="GLU48190.1"/>
    <property type="molecule type" value="Genomic_DNA"/>
</dbReference>
<dbReference type="Pfam" id="PF07690">
    <property type="entry name" value="MFS_1"/>
    <property type="match status" value="1"/>
</dbReference>
<feature type="transmembrane region" description="Helical" evidence="9">
    <location>
        <begin position="339"/>
        <end position="359"/>
    </location>
</feature>
<evidence type="ECO:0000256" key="4">
    <source>
        <dbReference type="ARBA" id="ARBA00022448"/>
    </source>
</evidence>